<feature type="compositionally biased region" description="Polar residues" evidence="1">
    <location>
        <begin position="203"/>
        <end position="217"/>
    </location>
</feature>
<feature type="compositionally biased region" description="Basic and acidic residues" evidence="1">
    <location>
        <begin position="118"/>
        <end position="128"/>
    </location>
</feature>
<feature type="compositionally biased region" description="Polar residues" evidence="1">
    <location>
        <begin position="265"/>
        <end position="274"/>
    </location>
</feature>
<gene>
    <name evidence="2" type="primary">Togaram1</name>
    <name evidence="2" type="ORF">EVAR_132_1</name>
</gene>
<protein>
    <submittedName>
        <fullName evidence="2">TOG array regulator of axonemal microtubules protein 1</fullName>
    </submittedName>
</protein>
<evidence type="ECO:0000256" key="1">
    <source>
        <dbReference type="SAM" id="MobiDB-lite"/>
    </source>
</evidence>
<accession>A0A4C1S8H9</accession>
<comment type="caution">
    <text evidence="2">The sequence shown here is derived from an EMBL/GenBank/DDBJ whole genome shotgun (WGS) entry which is preliminary data.</text>
</comment>
<dbReference type="InterPro" id="IPR016024">
    <property type="entry name" value="ARM-type_fold"/>
</dbReference>
<dbReference type="GO" id="GO:0005929">
    <property type="term" value="C:cilium"/>
    <property type="evidence" value="ECO:0007669"/>
    <property type="project" value="TreeGrafter"/>
</dbReference>
<dbReference type="Proteomes" id="UP000299102">
    <property type="component" value="Unassembled WGS sequence"/>
</dbReference>
<dbReference type="PANTHER" id="PTHR21567:SF87">
    <property type="entry name" value="CRESCERIN-LIKE PROTEIN CHE-12"/>
    <property type="match status" value="1"/>
</dbReference>
<feature type="compositionally biased region" description="Basic and acidic residues" evidence="1">
    <location>
        <begin position="151"/>
        <end position="184"/>
    </location>
</feature>
<sequence>MTGVVHGGVRLECMQLSVLGIPTINLHTHTGTSSTSRCPVVNRSLRVSGEVRSAAGAARAGRRAATLAAASRRRPAMLRLWCCPRSPAVAPHPAPHHAPDLVADLPALTRDSSAVSAQKDRQHEKEYDKSEEDEKDERKSIGDLQPDDDVVGAHREDEEAPEARRSPSILIEDRSGRSPVRDHSVASASPRRSERFIDVDSLFGSTKSLRNDVTSPSTPRPVDRKSSPSPVDRGPTPSPTDGKSTSSARSRRSSPGSPLAKSDSRTPSPNSSLRSDARETSPIRCESVSPCTRDVRTALAECILPARHEDWEAIVSGLAETARLAADDSASAPPAVWRAAARAAAAHVRSLRSRVARAACTTLGVLFEHRGRVLDLELEEAASALLDRCADVNRFLRAADAGNALVRVACGGSGARATVALCRRGAAHRAGPVRAAAAQALAELVRASGATRTLDLPPEPRTVLLRAAAELLGDATPEARAHARRLCLALAEDHRFRPLLKESMPPARYRAVEKNVDKLRCR</sequence>
<evidence type="ECO:0000313" key="3">
    <source>
        <dbReference type="Proteomes" id="UP000299102"/>
    </source>
</evidence>
<organism evidence="2 3">
    <name type="scientific">Eumeta variegata</name>
    <name type="common">Bagworm moth</name>
    <name type="synonym">Eumeta japonica</name>
    <dbReference type="NCBI Taxonomy" id="151549"/>
    <lineage>
        <taxon>Eukaryota</taxon>
        <taxon>Metazoa</taxon>
        <taxon>Ecdysozoa</taxon>
        <taxon>Arthropoda</taxon>
        <taxon>Hexapoda</taxon>
        <taxon>Insecta</taxon>
        <taxon>Pterygota</taxon>
        <taxon>Neoptera</taxon>
        <taxon>Endopterygota</taxon>
        <taxon>Lepidoptera</taxon>
        <taxon>Glossata</taxon>
        <taxon>Ditrysia</taxon>
        <taxon>Tineoidea</taxon>
        <taxon>Psychidae</taxon>
        <taxon>Oiketicinae</taxon>
        <taxon>Eumeta</taxon>
    </lineage>
</organism>
<feature type="compositionally biased region" description="Low complexity" evidence="1">
    <location>
        <begin position="244"/>
        <end position="257"/>
    </location>
</feature>
<dbReference type="GO" id="GO:0008017">
    <property type="term" value="F:microtubule binding"/>
    <property type="evidence" value="ECO:0007669"/>
    <property type="project" value="TreeGrafter"/>
</dbReference>
<evidence type="ECO:0000313" key="2">
    <source>
        <dbReference type="EMBL" id="GBO98554.1"/>
    </source>
</evidence>
<dbReference type="SUPFAM" id="SSF48371">
    <property type="entry name" value="ARM repeat"/>
    <property type="match status" value="1"/>
</dbReference>
<dbReference type="GO" id="GO:0005881">
    <property type="term" value="C:cytoplasmic microtubule"/>
    <property type="evidence" value="ECO:0007669"/>
    <property type="project" value="TreeGrafter"/>
</dbReference>
<name>A0A4C1S8H9_EUMVA</name>
<dbReference type="AlphaFoldDB" id="A0A4C1S8H9"/>
<reference evidence="2 3" key="1">
    <citation type="journal article" date="2019" name="Commun. Biol.">
        <title>The bagworm genome reveals a unique fibroin gene that provides high tensile strength.</title>
        <authorList>
            <person name="Kono N."/>
            <person name="Nakamura H."/>
            <person name="Ohtoshi R."/>
            <person name="Tomita M."/>
            <person name="Numata K."/>
            <person name="Arakawa K."/>
        </authorList>
    </citation>
    <scope>NUCLEOTIDE SEQUENCE [LARGE SCALE GENOMIC DNA]</scope>
</reference>
<dbReference type="EMBL" id="BGZK01000001">
    <property type="protein sequence ID" value="GBO98554.1"/>
    <property type="molecule type" value="Genomic_DNA"/>
</dbReference>
<dbReference type="InterPro" id="IPR011989">
    <property type="entry name" value="ARM-like"/>
</dbReference>
<proteinExistence type="predicted"/>
<dbReference type="GO" id="GO:0000226">
    <property type="term" value="P:microtubule cytoskeleton organization"/>
    <property type="evidence" value="ECO:0007669"/>
    <property type="project" value="TreeGrafter"/>
</dbReference>
<keyword evidence="3" id="KW-1185">Reference proteome</keyword>
<feature type="region of interest" description="Disordered" evidence="1">
    <location>
        <begin position="111"/>
        <end position="288"/>
    </location>
</feature>
<dbReference type="Gene3D" id="1.25.10.10">
    <property type="entry name" value="Leucine-rich Repeat Variant"/>
    <property type="match status" value="1"/>
</dbReference>
<dbReference type="PANTHER" id="PTHR21567">
    <property type="entry name" value="CLASP"/>
    <property type="match status" value="1"/>
</dbReference>
<dbReference type="OrthoDB" id="63891at2759"/>